<protein>
    <recommendedName>
        <fullName evidence="3">Beta-galactosidase trimerisation domain-containing protein</fullName>
    </recommendedName>
</protein>
<dbReference type="STRING" id="1477437.SAMN05444682_10832"/>
<keyword evidence="2" id="KW-1185">Reference proteome</keyword>
<reference evidence="1 2" key="1">
    <citation type="submission" date="2016-10" db="EMBL/GenBank/DDBJ databases">
        <authorList>
            <person name="de Groot N.N."/>
        </authorList>
    </citation>
    <scope>NUCLEOTIDE SEQUENCE [LARGE SCALE GENOMIC DNA]</scope>
    <source>
        <strain evidence="1 2">RK1</strain>
    </source>
</reference>
<name>A0A1I3PFR2_9SPHI</name>
<sequence>MILPKMKTIKLLTGWVLIGLLLSLEAHGQYQLETLAGKPFNNITLEASLKPFKINEKAYIRAVAKEMFVQWQSLLRHADTVSIMLWTGDGSEILDYEGRMGQPLEWARYMGNPNTEHEVGSGPEELSIHERAFLYVDDPPKFTYGDLRFIIQALKEEGRQVTGKPIQVGATFDPGPEFAKSEFKYQKHPEILGGNAMGHKTFVNCYAVLNGDRDKYAGFPTGIPDQTPFGTFFGRQSQHFLTDLAFDFIWLSNGFGFGAEGWSSTGAIFDGKGFRQDQLAEFSHKVLGFWKLFRQECPDFPIQTRGTNLSVGADLARDAVDLRAIYDGGFNMLPPPNSPWAALDGDFGLELVGYLSRMAELPDNRFLFRYYTHDPWWLNSPWLDRYGREPHDIYLPMAVSRIDSNGNVAVPTHLSFLTIDDTYGNMPTQVPDEVIPHILKARYDQPTAPGPLVWVYPFDEYHDWAYDHRDRLPEVYYGDWFIRQAINNGFPLNTVISTTSFRSVVARSPHFFKESMLVTIAPDAGSSLEKDLISFVQGGGKLIVFGPVDHSSDSFRELLNLKNETPLSGEFTVDLKRQPDQLENDFPRLLNHRELFSGGGFRTVVNNTADPYTKVLAQATQEGQTRDAAWVRADPAWKGGQVAYVRGTNSSNFTGGRLLTPDNPEKYFTGPLLLRYVLEAFGTTLAIDKQSPEVKSPVLTIARSNNAFIFSGYHPNSTVRQRMKFKQGAPLLLGLETVLADSCSTYTLPTAWNRECRIFIEQGEGMVSHKELHSGQRGIKKRYSVSGLNRATVRVYAADDVDEQHFHAYVNAGYPWKKGHARFERKDDELGNYFLLTDVTGTLVVSW</sequence>
<accession>A0A1I3PFR2</accession>
<evidence type="ECO:0000313" key="2">
    <source>
        <dbReference type="Proteomes" id="UP000198670"/>
    </source>
</evidence>
<gene>
    <name evidence="1" type="ORF">SAMN05444682_10832</name>
</gene>
<proteinExistence type="predicted"/>
<evidence type="ECO:0008006" key="3">
    <source>
        <dbReference type="Google" id="ProtNLM"/>
    </source>
</evidence>
<dbReference type="EMBL" id="FOQO01000008">
    <property type="protein sequence ID" value="SFJ20368.1"/>
    <property type="molecule type" value="Genomic_DNA"/>
</dbReference>
<dbReference type="AlphaFoldDB" id="A0A1I3PFR2"/>
<dbReference type="Proteomes" id="UP000198670">
    <property type="component" value="Unassembled WGS sequence"/>
</dbReference>
<evidence type="ECO:0000313" key="1">
    <source>
        <dbReference type="EMBL" id="SFJ20368.1"/>
    </source>
</evidence>
<organism evidence="1 2">
    <name type="scientific">Parapedobacter indicus</name>
    <dbReference type="NCBI Taxonomy" id="1477437"/>
    <lineage>
        <taxon>Bacteria</taxon>
        <taxon>Pseudomonadati</taxon>
        <taxon>Bacteroidota</taxon>
        <taxon>Sphingobacteriia</taxon>
        <taxon>Sphingobacteriales</taxon>
        <taxon>Sphingobacteriaceae</taxon>
        <taxon>Parapedobacter</taxon>
    </lineage>
</organism>